<accession>A0ABD3APU6</accession>
<sequence>MTRDAVGMLPARYYFDRGVLWNGDFHWFGTNYSTLCFDTDTERLRPSMPRIPANQEVMNKYDIWYFGEAGGNLCALCVNKAEAMLFDVFALKSDYSEWVVKYRVDFAPLTRLYPEVKGLGFHVPCFVVDEEEKKARIVMSIKDTFISYDINDMIFKELVEVGPVYSEVPGWGDSTWYRCYEAFPHVETLASV</sequence>
<gene>
    <name evidence="1" type="ORF">ACH5RR_006755</name>
</gene>
<evidence type="ECO:0000313" key="2">
    <source>
        <dbReference type="Proteomes" id="UP001630127"/>
    </source>
</evidence>
<dbReference type="EMBL" id="JBJUIK010000003">
    <property type="protein sequence ID" value="KAL3533234.1"/>
    <property type="molecule type" value="Genomic_DNA"/>
</dbReference>
<organism evidence="1 2">
    <name type="scientific">Cinchona calisaya</name>
    <dbReference type="NCBI Taxonomy" id="153742"/>
    <lineage>
        <taxon>Eukaryota</taxon>
        <taxon>Viridiplantae</taxon>
        <taxon>Streptophyta</taxon>
        <taxon>Embryophyta</taxon>
        <taxon>Tracheophyta</taxon>
        <taxon>Spermatophyta</taxon>
        <taxon>Magnoliopsida</taxon>
        <taxon>eudicotyledons</taxon>
        <taxon>Gunneridae</taxon>
        <taxon>Pentapetalae</taxon>
        <taxon>asterids</taxon>
        <taxon>lamiids</taxon>
        <taxon>Gentianales</taxon>
        <taxon>Rubiaceae</taxon>
        <taxon>Cinchonoideae</taxon>
        <taxon>Cinchoneae</taxon>
        <taxon>Cinchona</taxon>
    </lineage>
</organism>
<evidence type="ECO:0000313" key="1">
    <source>
        <dbReference type="EMBL" id="KAL3533234.1"/>
    </source>
</evidence>
<dbReference type="AlphaFoldDB" id="A0ABD3APU6"/>
<evidence type="ECO:0008006" key="3">
    <source>
        <dbReference type="Google" id="ProtNLM"/>
    </source>
</evidence>
<reference evidence="1 2" key="1">
    <citation type="submission" date="2024-11" db="EMBL/GenBank/DDBJ databases">
        <title>A near-complete genome assembly of Cinchona calisaya.</title>
        <authorList>
            <person name="Lian D.C."/>
            <person name="Zhao X.W."/>
            <person name="Wei L."/>
        </authorList>
    </citation>
    <scope>NUCLEOTIDE SEQUENCE [LARGE SCALE GENOMIC DNA]</scope>
    <source>
        <tissue evidence="1">Nenye</tissue>
    </source>
</reference>
<comment type="caution">
    <text evidence="1">The sequence shown here is derived from an EMBL/GenBank/DDBJ whole genome shotgun (WGS) entry which is preliminary data.</text>
</comment>
<proteinExistence type="predicted"/>
<dbReference type="Proteomes" id="UP001630127">
    <property type="component" value="Unassembled WGS sequence"/>
</dbReference>
<name>A0ABD3APU6_9GENT</name>
<protein>
    <recommendedName>
        <fullName evidence="3">F-box protein</fullName>
    </recommendedName>
</protein>
<keyword evidence="2" id="KW-1185">Reference proteome</keyword>